<dbReference type="SMART" id="SM00256">
    <property type="entry name" value="FBOX"/>
    <property type="match status" value="2"/>
</dbReference>
<dbReference type="Gene3D" id="3.80.10.10">
    <property type="entry name" value="Ribonuclease Inhibitor"/>
    <property type="match status" value="3"/>
</dbReference>
<proteinExistence type="predicted"/>
<protein>
    <recommendedName>
        <fullName evidence="2">F-box domain-containing protein</fullName>
    </recommendedName>
</protein>
<sequence>MANFSSLQDRRPEQWTGSHKEPHSCPQTSATSESLTKNKSSLSTHAPISTYHTVPNQLDELLPAAVLHFTDPDFSYEPYRQSWPPCGTKAYHLQSRWTPLPQEIFISILSWLPLDSMVRCMRVCREWNQFIQYTRALWEEMSCGDEYHVDQITIERYMKRAGQNGIRKVSLGSSTAMKLDVRLFIKALLEQGVGNLQYLDMSDWRLPAPDCLRLFNEARLSLRYLNLSNLPWIEIVWKHAILTLENLEHIEYYNCFPELLPDLELPMRRSMKTLRASGSFGVTSNLISRLRQFPNLQEVTLNSIRIRNPLSLSGFILELPSIRKLHITMPLWPGFEYPSQIGTQTLTAEYIKKVTINSCNLEYLSFSSPSALAVCDDELSAVLDGCSQQLEVLKISVSKITDQALLHMVSLKLPCLHTLRIAHCPNISMAGLKMSIESCPQLVQVELMYLTGIDNTILSCLGDCAFLQIVNIASSKSMFPLYTSNGLRLLVEKSKSLQKTNPINTVVLDCRAATNQRLGRHKDALEDARSIVKLEPAQARGYLRLYKVLNHLNQKDKAQQVLGVGLKRVPAFDKLYPSLKRLKTSKDIDTPVQNYWPILPLELIHSIFLSVPLQDRVRSMRVCRYWHQMLKDTPAIWRDLTITNPSTRITFPAFTTYLNRAGSAGVHTIALGPISFKKQRGNEPMKDLLNAPQCLQHIDFTGWSASHSTAQTLLKQNKSTLRYVNASDATSTNDYICAAIEECERLETLVCLNYTRLDYNELKYPSRSAPSVKNFHFKTQLPSAGGYTAGPMARYIGALPNLENLSLHYTDGIPGTFIHRLILSLPHLQQFRVRIEQRLSSALRTNVTNTLSAREAKELERNSANIRVFSLACLCFYDWELIPIITGCREKIQALTLYETSLTDQALQHVCLQPLRQLQVLELSRCHFSSETMVSLLRACPNLRNVVLNDLPNANDEVMTALAQCKHVTTLDISSSTKITGFGLRRVVAGCTALKRLVADCCSIDLDTIHHTRSVLGHSSCSFFSGV</sequence>
<dbReference type="SUPFAM" id="SSF52047">
    <property type="entry name" value="RNI-like"/>
    <property type="match status" value="2"/>
</dbReference>
<dbReference type="EMBL" id="JAEPRA010000020">
    <property type="protein sequence ID" value="KAG2173076.1"/>
    <property type="molecule type" value="Genomic_DNA"/>
</dbReference>
<feature type="compositionally biased region" description="Basic and acidic residues" evidence="1">
    <location>
        <begin position="8"/>
        <end position="23"/>
    </location>
</feature>
<dbReference type="InterPro" id="IPR001810">
    <property type="entry name" value="F-box_dom"/>
</dbReference>
<dbReference type="Pfam" id="PF12937">
    <property type="entry name" value="F-box-like"/>
    <property type="match status" value="2"/>
</dbReference>
<dbReference type="InterPro" id="IPR011990">
    <property type="entry name" value="TPR-like_helical_dom_sf"/>
</dbReference>
<dbReference type="Gene3D" id="1.20.1280.50">
    <property type="match status" value="2"/>
</dbReference>
<name>A0A8H7U745_9FUNG</name>
<evidence type="ECO:0000313" key="3">
    <source>
        <dbReference type="EMBL" id="KAG2173076.1"/>
    </source>
</evidence>
<dbReference type="GO" id="GO:0031146">
    <property type="term" value="P:SCF-dependent proteasomal ubiquitin-dependent protein catabolic process"/>
    <property type="evidence" value="ECO:0007669"/>
    <property type="project" value="TreeGrafter"/>
</dbReference>
<feature type="domain" description="F-box" evidence="2">
    <location>
        <begin position="94"/>
        <end position="141"/>
    </location>
</feature>
<dbReference type="PANTHER" id="PTHR13318:SF247">
    <property type="entry name" value="GH16156P"/>
    <property type="match status" value="1"/>
</dbReference>
<accession>A0A8H7U745</accession>
<comment type="caution">
    <text evidence="3">The sequence shown here is derived from an EMBL/GenBank/DDBJ whole genome shotgun (WGS) entry which is preliminary data.</text>
</comment>
<dbReference type="Gene3D" id="1.25.40.10">
    <property type="entry name" value="Tetratricopeptide repeat domain"/>
    <property type="match status" value="1"/>
</dbReference>
<dbReference type="InterPro" id="IPR036047">
    <property type="entry name" value="F-box-like_dom_sf"/>
</dbReference>
<gene>
    <name evidence="3" type="ORF">INT44_007049</name>
</gene>
<dbReference type="SUPFAM" id="SSF81383">
    <property type="entry name" value="F-box domain"/>
    <property type="match status" value="2"/>
</dbReference>
<dbReference type="SUPFAM" id="SSF48452">
    <property type="entry name" value="TPR-like"/>
    <property type="match status" value="1"/>
</dbReference>
<keyword evidence="4" id="KW-1185">Reference proteome</keyword>
<dbReference type="CDD" id="cd09917">
    <property type="entry name" value="F-box_SF"/>
    <property type="match status" value="1"/>
</dbReference>
<dbReference type="PANTHER" id="PTHR13318">
    <property type="entry name" value="PARTNER OF PAIRED, ISOFORM B-RELATED"/>
    <property type="match status" value="1"/>
</dbReference>
<dbReference type="OrthoDB" id="2218971at2759"/>
<organism evidence="3 4">
    <name type="scientific">Umbelopsis vinacea</name>
    <dbReference type="NCBI Taxonomy" id="44442"/>
    <lineage>
        <taxon>Eukaryota</taxon>
        <taxon>Fungi</taxon>
        <taxon>Fungi incertae sedis</taxon>
        <taxon>Mucoromycota</taxon>
        <taxon>Mucoromycotina</taxon>
        <taxon>Umbelopsidomycetes</taxon>
        <taxon>Umbelopsidales</taxon>
        <taxon>Umbelopsidaceae</taxon>
        <taxon>Umbelopsis</taxon>
    </lineage>
</organism>
<dbReference type="InterPro" id="IPR032675">
    <property type="entry name" value="LRR_dom_sf"/>
</dbReference>
<feature type="region of interest" description="Disordered" evidence="1">
    <location>
        <begin position="1"/>
        <end position="39"/>
    </location>
</feature>
<feature type="compositionally biased region" description="Polar residues" evidence="1">
    <location>
        <begin position="25"/>
        <end position="39"/>
    </location>
</feature>
<evidence type="ECO:0000313" key="4">
    <source>
        <dbReference type="Proteomes" id="UP000612746"/>
    </source>
</evidence>
<evidence type="ECO:0000256" key="1">
    <source>
        <dbReference type="SAM" id="MobiDB-lite"/>
    </source>
</evidence>
<dbReference type="AlphaFoldDB" id="A0A8H7U745"/>
<dbReference type="GO" id="GO:0019005">
    <property type="term" value="C:SCF ubiquitin ligase complex"/>
    <property type="evidence" value="ECO:0007669"/>
    <property type="project" value="TreeGrafter"/>
</dbReference>
<evidence type="ECO:0000259" key="2">
    <source>
        <dbReference type="PROSITE" id="PS50181"/>
    </source>
</evidence>
<reference evidence="3" key="1">
    <citation type="submission" date="2020-12" db="EMBL/GenBank/DDBJ databases">
        <title>Metabolic potential, ecology and presence of endohyphal bacteria is reflected in genomic diversity of Mucoromycotina.</title>
        <authorList>
            <person name="Muszewska A."/>
            <person name="Okrasinska A."/>
            <person name="Steczkiewicz K."/>
            <person name="Drgas O."/>
            <person name="Orlowska M."/>
            <person name="Perlinska-Lenart U."/>
            <person name="Aleksandrzak-Piekarczyk T."/>
            <person name="Szatraj K."/>
            <person name="Zielenkiewicz U."/>
            <person name="Pilsyk S."/>
            <person name="Malc E."/>
            <person name="Mieczkowski P."/>
            <person name="Kruszewska J.S."/>
            <person name="Biernat P."/>
            <person name="Pawlowska J."/>
        </authorList>
    </citation>
    <scope>NUCLEOTIDE SEQUENCE</scope>
    <source>
        <strain evidence="3">WA0000051536</strain>
    </source>
</reference>
<dbReference type="PROSITE" id="PS50181">
    <property type="entry name" value="FBOX"/>
    <property type="match status" value="2"/>
</dbReference>
<dbReference type="Proteomes" id="UP000612746">
    <property type="component" value="Unassembled WGS sequence"/>
</dbReference>
<feature type="domain" description="F-box" evidence="2">
    <location>
        <begin position="593"/>
        <end position="640"/>
    </location>
</feature>